<evidence type="ECO:0000313" key="2">
    <source>
        <dbReference type="Proteomes" id="UP000735302"/>
    </source>
</evidence>
<protein>
    <submittedName>
        <fullName evidence="1">Uncharacterized protein</fullName>
    </submittedName>
</protein>
<dbReference type="AlphaFoldDB" id="A0AAV4C5Z8"/>
<gene>
    <name evidence="1" type="ORF">PoB_005260400</name>
</gene>
<proteinExistence type="predicted"/>
<sequence>MVVVSESWPVGRNHSPTWLSLRSQRQPSGSWKKAVSSLNSGIKQAAGKAQYTDFLHGMKSVASTQNQLPYRICTRTYALKCKSDALENELGSYMPTVPWQATKYVLSSCKVAPSQERYP</sequence>
<reference evidence="1 2" key="1">
    <citation type="journal article" date="2021" name="Elife">
        <title>Chloroplast acquisition without the gene transfer in kleptoplastic sea slugs, Plakobranchus ocellatus.</title>
        <authorList>
            <person name="Maeda T."/>
            <person name="Takahashi S."/>
            <person name="Yoshida T."/>
            <person name="Shimamura S."/>
            <person name="Takaki Y."/>
            <person name="Nagai Y."/>
            <person name="Toyoda A."/>
            <person name="Suzuki Y."/>
            <person name="Arimoto A."/>
            <person name="Ishii H."/>
            <person name="Satoh N."/>
            <person name="Nishiyama T."/>
            <person name="Hasebe M."/>
            <person name="Maruyama T."/>
            <person name="Minagawa J."/>
            <person name="Obokata J."/>
            <person name="Shigenobu S."/>
        </authorList>
    </citation>
    <scope>NUCLEOTIDE SEQUENCE [LARGE SCALE GENOMIC DNA]</scope>
</reference>
<evidence type="ECO:0000313" key="1">
    <source>
        <dbReference type="EMBL" id="GFO26099.1"/>
    </source>
</evidence>
<accession>A0AAV4C5Z8</accession>
<dbReference type="EMBL" id="BLXT01005793">
    <property type="protein sequence ID" value="GFO26099.1"/>
    <property type="molecule type" value="Genomic_DNA"/>
</dbReference>
<dbReference type="Proteomes" id="UP000735302">
    <property type="component" value="Unassembled WGS sequence"/>
</dbReference>
<comment type="caution">
    <text evidence="1">The sequence shown here is derived from an EMBL/GenBank/DDBJ whole genome shotgun (WGS) entry which is preliminary data.</text>
</comment>
<name>A0AAV4C5Z8_9GAST</name>
<keyword evidence="2" id="KW-1185">Reference proteome</keyword>
<organism evidence="1 2">
    <name type="scientific">Plakobranchus ocellatus</name>
    <dbReference type="NCBI Taxonomy" id="259542"/>
    <lineage>
        <taxon>Eukaryota</taxon>
        <taxon>Metazoa</taxon>
        <taxon>Spiralia</taxon>
        <taxon>Lophotrochozoa</taxon>
        <taxon>Mollusca</taxon>
        <taxon>Gastropoda</taxon>
        <taxon>Heterobranchia</taxon>
        <taxon>Euthyneura</taxon>
        <taxon>Panpulmonata</taxon>
        <taxon>Sacoglossa</taxon>
        <taxon>Placobranchoidea</taxon>
        <taxon>Plakobranchidae</taxon>
        <taxon>Plakobranchus</taxon>
    </lineage>
</organism>